<keyword evidence="2" id="KW-0472">Membrane</keyword>
<dbReference type="SUPFAM" id="SSF81606">
    <property type="entry name" value="PP2C-like"/>
    <property type="match status" value="1"/>
</dbReference>
<dbReference type="Proteomes" id="UP000483004">
    <property type="component" value="Unassembled WGS sequence"/>
</dbReference>
<evidence type="ECO:0000256" key="2">
    <source>
        <dbReference type="SAM" id="Phobius"/>
    </source>
</evidence>
<evidence type="ECO:0000259" key="3">
    <source>
        <dbReference type="SMART" id="SM00331"/>
    </source>
</evidence>
<accession>A0A6L3VGI1</accession>
<evidence type="ECO:0000313" key="5">
    <source>
        <dbReference type="Proteomes" id="UP000483004"/>
    </source>
</evidence>
<protein>
    <submittedName>
        <fullName evidence="4">Serine/threonine-protein phosphatase</fullName>
    </submittedName>
</protein>
<feature type="transmembrane region" description="Helical" evidence="2">
    <location>
        <begin position="37"/>
        <end position="56"/>
    </location>
</feature>
<dbReference type="Gene3D" id="3.60.40.10">
    <property type="entry name" value="PPM-type phosphatase domain"/>
    <property type="match status" value="1"/>
</dbReference>
<keyword evidence="2" id="KW-0812">Transmembrane</keyword>
<keyword evidence="1" id="KW-0378">Hydrolase</keyword>
<feature type="transmembrane region" description="Helical" evidence="2">
    <location>
        <begin position="63"/>
        <end position="85"/>
    </location>
</feature>
<comment type="caution">
    <text evidence="4">The sequence shown here is derived from an EMBL/GenBank/DDBJ whole genome shotgun (WGS) entry which is preliminary data.</text>
</comment>
<dbReference type="SMART" id="SM00331">
    <property type="entry name" value="PP2C_SIG"/>
    <property type="match status" value="1"/>
</dbReference>
<organism evidence="4 5">
    <name type="scientific">Actinomadura montaniterrae</name>
    <dbReference type="NCBI Taxonomy" id="1803903"/>
    <lineage>
        <taxon>Bacteria</taxon>
        <taxon>Bacillati</taxon>
        <taxon>Actinomycetota</taxon>
        <taxon>Actinomycetes</taxon>
        <taxon>Streptosporangiales</taxon>
        <taxon>Thermomonosporaceae</taxon>
        <taxon>Actinomadura</taxon>
    </lineage>
</organism>
<dbReference type="RefSeq" id="WP_151545458.1">
    <property type="nucleotide sequence ID" value="NZ_WBMR01000198.1"/>
</dbReference>
<dbReference type="InterPro" id="IPR036457">
    <property type="entry name" value="PPM-type-like_dom_sf"/>
</dbReference>
<name>A0A6L3VGI1_9ACTN</name>
<keyword evidence="5" id="KW-1185">Reference proteome</keyword>
<proteinExistence type="predicted"/>
<dbReference type="OrthoDB" id="311904at2"/>
<feature type="transmembrane region" description="Helical" evidence="2">
    <location>
        <begin position="15"/>
        <end position="31"/>
    </location>
</feature>
<dbReference type="InterPro" id="IPR052016">
    <property type="entry name" value="Bact_Sigma-Reg"/>
</dbReference>
<dbReference type="InterPro" id="IPR001932">
    <property type="entry name" value="PPM-type_phosphatase-like_dom"/>
</dbReference>
<dbReference type="AlphaFoldDB" id="A0A6L3VGI1"/>
<sequence length="371" mass="39865">MGGRRSWADRVKRPLLAHAIVVVALAFMVAITVTDLVLGTTVHLGPFLVIAPALAASMATVRLTAVVAALAVADQVIIAIFHGGLTTTNHLAQISALTLLSLLIVFLRLVRERREHALGQARSVAETAQRALLRPPPERIGPLRVAWLYLTAEDESQIGGDLFAVTRASRPASRVLIGDVRGKGLDAIAEASVVLGAFREGARRYALPALTAALQDSVDRDLEEVADTEHDLGEHFITALVLDVADDHPEVEMISCGHPPPLLLHDHRTTTLEPRAPAPPLGVPNPVPLNVERFTFAPGDMLVLYTDGVIEARSPSGDFYPLAERVATFPATDPAALLDHIHRDLLAHTADHLADDAALLILQRTDPHPAR</sequence>
<dbReference type="FunFam" id="3.60.40.10:FF:000058">
    <property type="entry name" value="Stage II sporulation protein E"/>
    <property type="match status" value="1"/>
</dbReference>
<gene>
    <name evidence="4" type="ORF">F9B16_39890</name>
</gene>
<dbReference type="PANTHER" id="PTHR43156">
    <property type="entry name" value="STAGE II SPORULATION PROTEIN E-RELATED"/>
    <property type="match status" value="1"/>
</dbReference>
<dbReference type="Pfam" id="PF07228">
    <property type="entry name" value="SpoIIE"/>
    <property type="match status" value="1"/>
</dbReference>
<keyword evidence="2" id="KW-1133">Transmembrane helix</keyword>
<evidence type="ECO:0000313" key="4">
    <source>
        <dbReference type="EMBL" id="KAB2366199.1"/>
    </source>
</evidence>
<evidence type="ECO:0000256" key="1">
    <source>
        <dbReference type="ARBA" id="ARBA00022801"/>
    </source>
</evidence>
<reference evidence="4 5" key="1">
    <citation type="submission" date="2019-09" db="EMBL/GenBank/DDBJ databases">
        <title>Actinomadura physcomitrii sp. nov., a novel actinomycete isolated from moss [Physcomitrium sphaericum (Ludw) Fuernr].</title>
        <authorList>
            <person name="Liu C."/>
            <person name="Zhuang X."/>
        </authorList>
    </citation>
    <scope>NUCLEOTIDE SEQUENCE [LARGE SCALE GENOMIC DNA]</scope>
    <source>
        <strain evidence="4 5">CYP1-1B</strain>
    </source>
</reference>
<dbReference type="GO" id="GO:0016791">
    <property type="term" value="F:phosphatase activity"/>
    <property type="evidence" value="ECO:0007669"/>
    <property type="project" value="TreeGrafter"/>
</dbReference>
<dbReference type="EMBL" id="WBMR01000198">
    <property type="protein sequence ID" value="KAB2366199.1"/>
    <property type="molecule type" value="Genomic_DNA"/>
</dbReference>
<feature type="transmembrane region" description="Helical" evidence="2">
    <location>
        <begin position="91"/>
        <end position="110"/>
    </location>
</feature>
<feature type="domain" description="PPM-type phosphatase" evidence="3">
    <location>
        <begin position="143"/>
        <end position="364"/>
    </location>
</feature>
<dbReference type="PANTHER" id="PTHR43156:SF2">
    <property type="entry name" value="STAGE II SPORULATION PROTEIN E"/>
    <property type="match status" value="1"/>
</dbReference>